<name>A0A8S5RZP4_9CAUD</name>
<reference evidence="1" key="1">
    <citation type="journal article" date="2021" name="Proc. Natl. Acad. Sci. U.S.A.">
        <title>A Catalog of Tens of Thousands of Viruses from Human Metagenomes Reveals Hidden Associations with Chronic Diseases.</title>
        <authorList>
            <person name="Tisza M.J."/>
            <person name="Buck C.B."/>
        </authorList>
    </citation>
    <scope>NUCLEOTIDE SEQUENCE</scope>
    <source>
        <strain evidence="1">CtNQV2</strain>
    </source>
</reference>
<dbReference type="EMBL" id="BK032510">
    <property type="protein sequence ID" value="DAF44214.1"/>
    <property type="molecule type" value="Genomic_DNA"/>
</dbReference>
<evidence type="ECO:0000313" key="1">
    <source>
        <dbReference type="EMBL" id="DAF44214.1"/>
    </source>
</evidence>
<protein>
    <submittedName>
        <fullName evidence="1">Uncharacterized protein</fullName>
    </submittedName>
</protein>
<accession>A0A8S5RZP4</accession>
<sequence>MRLKNCIECERIHCVKVTYPYSRSLYRLVLISLISF</sequence>
<proteinExistence type="predicted"/>
<organism evidence="1">
    <name type="scientific">Myoviridae sp. ctNQV2</name>
    <dbReference type="NCBI Taxonomy" id="2827683"/>
    <lineage>
        <taxon>Viruses</taxon>
        <taxon>Duplodnaviria</taxon>
        <taxon>Heunggongvirae</taxon>
        <taxon>Uroviricota</taxon>
        <taxon>Caudoviricetes</taxon>
    </lineage>
</organism>